<dbReference type="PANTHER" id="PTHR33408">
    <property type="entry name" value="TRANSPOSASE"/>
    <property type="match status" value="1"/>
</dbReference>
<name>A0A1E5KVL8_9ENTE</name>
<feature type="domain" description="Transposase InsH N-terminal" evidence="2">
    <location>
        <begin position="19"/>
        <end position="111"/>
    </location>
</feature>
<gene>
    <name evidence="3" type="ORF">BCR26_16140</name>
</gene>
<comment type="caution">
    <text evidence="3">The sequence shown here is derived from an EMBL/GenBank/DDBJ whole genome shotgun (WGS) entry which is preliminary data.</text>
</comment>
<sequence length="483" mass="55128">MLNFQNELDVSPFSGLYDILVKEDHLLRKLNNLVDFSFIVHEVKENYCLDDGRNAIDPVQLFKYLLLKVIYDLSDRDLVSRAFTDLSLKYFLGLAPEDNVIHPTTLTKFRRLRLKNEDFLDQLISKSIEIAIQKGVITSNTIIVDATHTKSAYNAKSPIELLRERSKNLRKKVYQIDESFKENMPKKYIGSELTDELRYSKELLNMLEKEPKLASIPGIKERMNLLEETIEDDLEQIKSTIDHDAKIGHKTADTSFFGYKTHIAMDDNRLITAAVVTTGEKSDGNYFSELIEKSEQNGVVVKTVLGDAAYSGKDNLSYAKKKKIKLVAKLNPKVSKGGRKESDGFTFNKDADMMVCPAGELAVRKARQGKKNQNKNQVMTYYFDIEKCRKCPMREGCYAEGAKSKTYSISIKSDLHQVQIEFENTEEFKELAKNRYMIEAKNSEIKNRHGYATSKSDGLFGMTVQAATTLFVTNLKRIMTLMN</sequence>
<keyword evidence="4" id="KW-1185">Reference proteome</keyword>
<dbReference type="EMBL" id="MIEK01000040">
    <property type="protein sequence ID" value="OEH81649.1"/>
    <property type="molecule type" value="Genomic_DNA"/>
</dbReference>
<evidence type="ECO:0000313" key="3">
    <source>
        <dbReference type="EMBL" id="OEH81649.1"/>
    </source>
</evidence>
<dbReference type="GO" id="GO:0004803">
    <property type="term" value="F:transposase activity"/>
    <property type="evidence" value="ECO:0007669"/>
    <property type="project" value="InterPro"/>
</dbReference>
<feature type="domain" description="Transposase IS4-like" evidence="1">
    <location>
        <begin position="243"/>
        <end position="475"/>
    </location>
</feature>
<dbReference type="PANTHER" id="PTHR33408:SF2">
    <property type="entry name" value="TRANSPOSASE DDE DOMAIN-CONTAINING PROTEIN"/>
    <property type="match status" value="1"/>
</dbReference>
<dbReference type="Pfam" id="PF05598">
    <property type="entry name" value="DUF772"/>
    <property type="match status" value="1"/>
</dbReference>
<evidence type="ECO:0000259" key="2">
    <source>
        <dbReference type="Pfam" id="PF05598"/>
    </source>
</evidence>
<proteinExistence type="predicted"/>
<dbReference type="AlphaFoldDB" id="A0A1E5KVL8"/>
<dbReference type="InterPro" id="IPR002559">
    <property type="entry name" value="Transposase_11"/>
</dbReference>
<dbReference type="Proteomes" id="UP000095256">
    <property type="component" value="Unassembled WGS sequence"/>
</dbReference>
<dbReference type="GO" id="GO:0006313">
    <property type="term" value="P:DNA transposition"/>
    <property type="evidence" value="ECO:0007669"/>
    <property type="project" value="InterPro"/>
</dbReference>
<dbReference type="GO" id="GO:0003677">
    <property type="term" value="F:DNA binding"/>
    <property type="evidence" value="ECO:0007669"/>
    <property type="project" value="InterPro"/>
</dbReference>
<organism evidence="3 4">
    <name type="scientific">Enterococcus rivorum</name>
    <dbReference type="NCBI Taxonomy" id="762845"/>
    <lineage>
        <taxon>Bacteria</taxon>
        <taxon>Bacillati</taxon>
        <taxon>Bacillota</taxon>
        <taxon>Bacilli</taxon>
        <taxon>Lactobacillales</taxon>
        <taxon>Enterococcaceae</taxon>
        <taxon>Enterococcus</taxon>
    </lineage>
</organism>
<dbReference type="NCBIfam" id="NF033551">
    <property type="entry name" value="transpos_IS1182"/>
    <property type="match status" value="1"/>
</dbReference>
<dbReference type="Pfam" id="PF01609">
    <property type="entry name" value="DDE_Tnp_1"/>
    <property type="match status" value="1"/>
</dbReference>
<dbReference type="InterPro" id="IPR047629">
    <property type="entry name" value="IS1182_transpos"/>
</dbReference>
<evidence type="ECO:0000313" key="4">
    <source>
        <dbReference type="Proteomes" id="UP000095256"/>
    </source>
</evidence>
<protein>
    <submittedName>
        <fullName evidence="3">IS1182 family transposase</fullName>
    </submittedName>
</protein>
<accession>A0A1E5KVL8</accession>
<dbReference type="RefSeq" id="WP_069699403.1">
    <property type="nucleotide sequence ID" value="NZ_JAGGMA010000047.1"/>
</dbReference>
<dbReference type="InterPro" id="IPR008490">
    <property type="entry name" value="Transposase_InsH_N"/>
</dbReference>
<reference evidence="3 4" key="1">
    <citation type="submission" date="2016-09" db="EMBL/GenBank/DDBJ databases">
        <authorList>
            <person name="Capua I."/>
            <person name="De Benedictis P."/>
            <person name="Joannis T."/>
            <person name="Lombin L.H."/>
            <person name="Cattoli G."/>
        </authorList>
    </citation>
    <scope>NUCLEOTIDE SEQUENCE [LARGE SCALE GENOMIC DNA]</scope>
    <source>
        <strain evidence="3 4">LMG 25899</strain>
    </source>
</reference>
<evidence type="ECO:0000259" key="1">
    <source>
        <dbReference type="Pfam" id="PF01609"/>
    </source>
</evidence>
<dbReference type="OrthoDB" id="9774608at2"/>